<organism evidence="1 2">
    <name type="scientific">Pseudomonas putida</name>
    <name type="common">Arthrobacter siderocapsulatus</name>
    <dbReference type="NCBI Taxonomy" id="303"/>
    <lineage>
        <taxon>Bacteria</taxon>
        <taxon>Pseudomonadati</taxon>
        <taxon>Pseudomonadota</taxon>
        <taxon>Gammaproteobacteria</taxon>
        <taxon>Pseudomonadales</taxon>
        <taxon>Pseudomonadaceae</taxon>
        <taxon>Pseudomonas</taxon>
    </lineage>
</organism>
<gene>
    <name evidence="1" type="ORF">BL240_10300</name>
</gene>
<reference evidence="1 2" key="1">
    <citation type="submission" date="2016-12" db="EMBL/GenBank/DDBJ databases">
        <title>Draft Genome Sequence of Mercury Resistant Pseudomonas DRA525.</title>
        <authorList>
            <person name="Drace K.M."/>
        </authorList>
    </citation>
    <scope>NUCLEOTIDE SEQUENCE [LARGE SCALE GENOMIC DNA]</scope>
    <source>
        <strain evidence="1 2">DRA525</strain>
    </source>
</reference>
<evidence type="ECO:0000313" key="2">
    <source>
        <dbReference type="Proteomes" id="UP000185146"/>
    </source>
</evidence>
<proteinExistence type="predicted"/>
<sequence length="106" mass="12275">MSKEHQILPRILRYREAPDYLGMCRAEFDKTVRPFVREFPIGARGVGFDRYELDEWADNYIATHSSEKNSATGRISDCATKVAHPKSAEQSQAEFEKALELVRRKR</sequence>
<dbReference type="AlphaFoldDB" id="A0A1L5PNS4"/>
<dbReference type="EMBL" id="CP018743">
    <property type="protein sequence ID" value="APO81810.1"/>
    <property type="molecule type" value="Genomic_DNA"/>
</dbReference>
<protein>
    <submittedName>
        <fullName evidence="1">Uncharacterized protein</fullName>
    </submittedName>
</protein>
<accession>A0A1L5PNS4</accession>
<evidence type="ECO:0000313" key="1">
    <source>
        <dbReference type="EMBL" id="APO81810.1"/>
    </source>
</evidence>
<name>A0A1L5PNS4_PSEPU</name>
<dbReference type="Proteomes" id="UP000185146">
    <property type="component" value="Chromosome"/>
</dbReference>